<dbReference type="HOGENOM" id="CLU_2896118_0_0_9"/>
<evidence type="ECO:0000313" key="2">
    <source>
        <dbReference type="EMBL" id="PEQ24962.1"/>
    </source>
</evidence>
<protein>
    <submittedName>
        <fullName evidence="1">Uncharacterized protein</fullName>
    </submittedName>
</protein>
<sequence length="62" mass="7109">MRKDPHGTKAEARRPDRDVRPCLHSFCAGACRPSWLSAEEGFRGFGRLWLGGRRAELIEELR</sequence>
<reference evidence="1 3" key="2">
    <citation type="submission" date="2007-08" db="EMBL/GenBank/DDBJ databases">
        <authorList>
            <person name="Fulton L."/>
            <person name="Clifton S."/>
            <person name="Fulton B."/>
            <person name="Xu J."/>
            <person name="Minx P."/>
            <person name="Pepin K.H."/>
            <person name="Johnson M."/>
            <person name="Thiruvilangam P."/>
            <person name="Bhonagiri V."/>
            <person name="Nash W.E."/>
            <person name="Wang C."/>
            <person name="Mardis E.R."/>
            <person name="Wilson R.K."/>
        </authorList>
    </citation>
    <scope>NUCLEOTIDE SEQUENCE [LARGE SCALE GENOMIC DNA]</scope>
    <source>
        <strain evidence="1 3">DSM 753</strain>
    </source>
</reference>
<gene>
    <name evidence="2" type="ORF">CH238_05830</name>
    <name evidence="1" type="ORF">CLOLEP_01108</name>
</gene>
<reference evidence="2 4" key="3">
    <citation type="submission" date="2017-07" db="EMBL/GenBank/DDBJ databases">
        <title>Prevalence of linear plasmids in Cutibacterium (Propionibacterium) acnes isolates obtained from prostatic tissue.</title>
        <authorList>
            <person name="Davidsson S."/>
            <person name="Carlsson J."/>
            <person name="Molling P."/>
            <person name="Andren O."/>
            <person name="Andersson S.-O."/>
            <person name="Brzuszkiewicz E."/>
            <person name="Poehlein A."/>
            <person name="Al-Zeer M."/>
            <person name="Brinkmann V."/>
            <person name="Scavenius C."/>
            <person name="Nazipi S."/>
            <person name="Soderquist B."/>
            <person name="Bruggemann H."/>
        </authorList>
    </citation>
    <scope>NUCLEOTIDE SEQUENCE [LARGE SCALE GENOMIC DNA]</scope>
    <source>
        <strain evidence="2 4">DSM 753</strain>
    </source>
</reference>
<organism evidence="1 3">
    <name type="scientific">[Clostridium] leptum DSM 753</name>
    <dbReference type="NCBI Taxonomy" id="428125"/>
    <lineage>
        <taxon>Bacteria</taxon>
        <taxon>Bacillati</taxon>
        <taxon>Bacillota</taxon>
        <taxon>Clostridia</taxon>
        <taxon>Eubacteriales</taxon>
        <taxon>Oscillospiraceae</taxon>
        <taxon>Oscillospiraceae incertae sedis</taxon>
    </lineage>
</organism>
<accession>A7VRC5</accession>
<evidence type="ECO:0000313" key="3">
    <source>
        <dbReference type="Proteomes" id="UP000003490"/>
    </source>
</evidence>
<evidence type="ECO:0000313" key="1">
    <source>
        <dbReference type="EMBL" id="EDO62247.1"/>
    </source>
</evidence>
<keyword evidence="4" id="KW-1185">Reference proteome</keyword>
<dbReference type="Proteomes" id="UP000003490">
    <property type="component" value="Unassembled WGS sequence"/>
</dbReference>
<dbReference type="EMBL" id="NOXF01000003">
    <property type="protein sequence ID" value="PEQ24962.1"/>
    <property type="molecule type" value="Genomic_DNA"/>
</dbReference>
<dbReference type="AlphaFoldDB" id="A7VRC5"/>
<dbReference type="EMBL" id="ABCB02000016">
    <property type="protein sequence ID" value="EDO62247.1"/>
    <property type="molecule type" value="Genomic_DNA"/>
</dbReference>
<proteinExistence type="predicted"/>
<dbReference type="Proteomes" id="UP000220611">
    <property type="component" value="Unassembled WGS sequence"/>
</dbReference>
<reference evidence="1 3" key="1">
    <citation type="submission" date="2007-08" db="EMBL/GenBank/DDBJ databases">
        <title>Draft genome sequence of Clostridium leptum (DSM 753).</title>
        <authorList>
            <person name="Sudarsanam P."/>
            <person name="Ley R."/>
            <person name="Guruge J."/>
            <person name="Turnbaugh P.J."/>
            <person name="Mahowald M."/>
            <person name="Liep D."/>
            <person name="Gordon J."/>
        </authorList>
    </citation>
    <scope>NUCLEOTIDE SEQUENCE [LARGE SCALE GENOMIC DNA]</scope>
    <source>
        <strain evidence="1 3">DSM 753</strain>
    </source>
</reference>
<name>A7VRC5_9FIRM</name>
<evidence type="ECO:0000313" key="4">
    <source>
        <dbReference type="Proteomes" id="UP000220611"/>
    </source>
</evidence>
<comment type="caution">
    <text evidence="1">The sequence shown here is derived from an EMBL/GenBank/DDBJ whole genome shotgun (WGS) entry which is preliminary data.</text>
</comment>